<reference evidence="1" key="1">
    <citation type="submission" date="2018-03" db="EMBL/GenBank/DDBJ databases">
        <authorList>
            <person name="Guldener U."/>
        </authorList>
    </citation>
    <scope>NUCLEOTIDE SEQUENCE</scope>
</reference>
<sequence length="134" mass="15725">MRPSGADLSQCVRWILGKKRSDPVFDPSGMDLPYGWNMELGKSFLDFAQWAFGPTGIRSLRLLAYGDFSYSLRFKPTLLRRREVPCRSEDNNLFLRFDELRVGENQELWELWELYEQELHFLTACPTDTLMHVS</sequence>
<comment type="caution">
    <text evidence="1">The sequence shown here is derived from an EMBL/GenBank/DDBJ whole genome shotgun (WGS) entry which is preliminary data.</text>
</comment>
<organism evidence="1 2">
    <name type="scientific">Cephalotrichum gorgonifer</name>
    <dbReference type="NCBI Taxonomy" id="2041049"/>
    <lineage>
        <taxon>Eukaryota</taxon>
        <taxon>Fungi</taxon>
        <taxon>Dikarya</taxon>
        <taxon>Ascomycota</taxon>
        <taxon>Pezizomycotina</taxon>
        <taxon>Sordariomycetes</taxon>
        <taxon>Hypocreomycetidae</taxon>
        <taxon>Microascales</taxon>
        <taxon>Microascaceae</taxon>
        <taxon>Cephalotrichum</taxon>
    </lineage>
</organism>
<protein>
    <submittedName>
        <fullName evidence="1">Uncharacterized protein</fullName>
    </submittedName>
</protein>
<dbReference type="AlphaFoldDB" id="A0AAE8MPU9"/>
<name>A0AAE8MPU9_9PEZI</name>
<evidence type="ECO:0000313" key="2">
    <source>
        <dbReference type="Proteomes" id="UP001187682"/>
    </source>
</evidence>
<accession>A0AAE8MPU9</accession>
<proteinExistence type="predicted"/>
<keyword evidence="2" id="KW-1185">Reference proteome</keyword>
<dbReference type="Proteomes" id="UP001187682">
    <property type="component" value="Unassembled WGS sequence"/>
</dbReference>
<gene>
    <name evidence="1" type="ORF">DNG_00173</name>
</gene>
<dbReference type="EMBL" id="ONZQ02000001">
    <property type="protein sequence ID" value="SPN96652.1"/>
    <property type="molecule type" value="Genomic_DNA"/>
</dbReference>
<evidence type="ECO:0000313" key="1">
    <source>
        <dbReference type="EMBL" id="SPN96652.1"/>
    </source>
</evidence>